<organism evidence="5 6">
    <name type="scientific">[Pantoea] beijingensis</name>
    <dbReference type="NCBI Taxonomy" id="1324864"/>
    <lineage>
        <taxon>Bacteria</taxon>
        <taxon>Pseudomonadati</taxon>
        <taxon>Pseudomonadota</taxon>
        <taxon>Gammaproteobacteria</taxon>
        <taxon>Enterobacterales</taxon>
        <taxon>Erwiniaceae</taxon>
        <taxon>Erwinia</taxon>
    </lineage>
</organism>
<dbReference type="RefSeq" id="WP_128176904.1">
    <property type="nucleotide sequence ID" value="NZ_CP071409.1"/>
</dbReference>
<dbReference type="PANTHER" id="PTHR44688:SF16">
    <property type="entry name" value="DNA-BINDING TRANSCRIPTIONAL ACTIVATOR DEVR_DOSR"/>
    <property type="match status" value="1"/>
</dbReference>
<evidence type="ECO:0000313" key="6">
    <source>
        <dbReference type="Proteomes" id="UP000288794"/>
    </source>
</evidence>
<keyword evidence="2" id="KW-0238">DNA-binding</keyword>
<dbReference type="PROSITE" id="PS50043">
    <property type="entry name" value="HTH_LUXR_2"/>
    <property type="match status" value="1"/>
</dbReference>
<dbReference type="PANTHER" id="PTHR44688">
    <property type="entry name" value="DNA-BINDING TRANSCRIPTIONAL ACTIVATOR DEVR_DOSR"/>
    <property type="match status" value="1"/>
</dbReference>
<dbReference type="Gene3D" id="1.10.10.10">
    <property type="entry name" value="Winged helix-like DNA-binding domain superfamily/Winged helix DNA-binding domain"/>
    <property type="match status" value="1"/>
</dbReference>
<dbReference type="InterPro" id="IPR036388">
    <property type="entry name" value="WH-like_DNA-bd_sf"/>
</dbReference>
<evidence type="ECO:0000256" key="2">
    <source>
        <dbReference type="ARBA" id="ARBA00023125"/>
    </source>
</evidence>
<dbReference type="AlphaFoldDB" id="A0A443IE57"/>
<name>A0A443IE57_9GAMM</name>
<evidence type="ECO:0000313" key="5">
    <source>
        <dbReference type="EMBL" id="RWR02346.1"/>
    </source>
</evidence>
<reference evidence="5 6" key="1">
    <citation type="submission" date="2014-04" db="EMBL/GenBank/DDBJ databases">
        <title>Draft genome sequence of Pantoea beijingensis strain LMG 27579, an emerging pathogen to Pleurotus eryngii with potential industrial application.</title>
        <authorList>
            <person name="Xu F."/>
            <person name="Liu Y."/>
            <person name="Wang S."/>
            <person name="Yin Y."/>
            <person name="Ma Y."/>
            <person name="Zhao S."/>
            <person name="Rong C."/>
        </authorList>
    </citation>
    <scope>NUCLEOTIDE SEQUENCE [LARGE SCALE GENOMIC DNA]</scope>
    <source>
        <strain evidence="5 6">LMG 27579</strain>
    </source>
</reference>
<protein>
    <recommendedName>
        <fullName evidence="4">HTH luxR-type domain-containing protein</fullName>
    </recommendedName>
</protein>
<gene>
    <name evidence="5" type="ORF">ED28_08170</name>
</gene>
<dbReference type="GO" id="GO:0006355">
    <property type="term" value="P:regulation of DNA-templated transcription"/>
    <property type="evidence" value="ECO:0007669"/>
    <property type="project" value="InterPro"/>
</dbReference>
<keyword evidence="3" id="KW-0804">Transcription</keyword>
<dbReference type="Proteomes" id="UP000288794">
    <property type="component" value="Unassembled WGS sequence"/>
</dbReference>
<dbReference type="PRINTS" id="PR00038">
    <property type="entry name" value="HTHLUXR"/>
</dbReference>
<feature type="domain" description="HTH luxR-type" evidence="4">
    <location>
        <begin position="148"/>
        <end position="213"/>
    </location>
</feature>
<dbReference type="InterPro" id="IPR000792">
    <property type="entry name" value="Tscrpt_reg_LuxR_C"/>
</dbReference>
<evidence type="ECO:0000256" key="1">
    <source>
        <dbReference type="ARBA" id="ARBA00023015"/>
    </source>
</evidence>
<dbReference type="SMART" id="SM00421">
    <property type="entry name" value="HTH_LUXR"/>
    <property type="match status" value="1"/>
</dbReference>
<dbReference type="SUPFAM" id="SSF46894">
    <property type="entry name" value="C-terminal effector domain of the bipartite response regulators"/>
    <property type="match status" value="1"/>
</dbReference>
<evidence type="ECO:0000259" key="4">
    <source>
        <dbReference type="PROSITE" id="PS50043"/>
    </source>
</evidence>
<sequence>MKDGKLKVAVFYDFSIFQKVIIHYLKVETKVSNVDVLFYRSMHTLLTAIDDGQVDVLFTEFTFLSNNKSWSVDSKKFSRLCLDHNVKRVMVVANQHPYLLRHIVDMKFEATIGLNEGIAGFRNILEMASLQKKIPSVSEKLMQNLIKTDKRKYPLSPKESEVLYLVAQGYSISEIADRKNRSKSTVATQKQSAMKKLNLSSNSELIRYMYVTGMME</sequence>
<accession>A0A443IE57</accession>
<evidence type="ECO:0000256" key="3">
    <source>
        <dbReference type="ARBA" id="ARBA00023163"/>
    </source>
</evidence>
<dbReference type="CDD" id="cd06170">
    <property type="entry name" value="LuxR_C_like"/>
    <property type="match status" value="1"/>
</dbReference>
<comment type="caution">
    <text evidence="5">The sequence shown here is derived from an EMBL/GenBank/DDBJ whole genome shotgun (WGS) entry which is preliminary data.</text>
</comment>
<keyword evidence="6" id="KW-1185">Reference proteome</keyword>
<dbReference type="EMBL" id="JMEE01000023">
    <property type="protein sequence ID" value="RWR02346.1"/>
    <property type="molecule type" value="Genomic_DNA"/>
</dbReference>
<proteinExistence type="predicted"/>
<dbReference type="Pfam" id="PF00196">
    <property type="entry name" value="GerE"/>
    <property type="match status" value="1"/>
</dbReference>
<dbReference type="GO" id="GO:0003677">
    <property type="term" value="F:DNA binding"/>
    <property type="evidence" value="ECO:0007669"/>
    <property type="project" value="UniProtKB-KW"/>
</dbReference>
<keyword evidence="1" id="KW-0805">Transcription regulation</keyword>
<dbReference type="InterPro" id="IPR016032">
    <property type="entry name" value="Sig_transdc_resp-reg_C-effctor"/>
</dbReference>